<dbReference type="InterPro" id="IPR000601">
    <property type="entry name" value="PKD_dom"/>
</dbReference>
<gene>
    <name evidence="4" type="ORF">A2935_03925</name>
</gene>
<feature type="transmembrane region" description="Helical" evidence="2">
    <location>
        <begin position="20"/>
        <end position="41"/>
    </location>
</feature>
<dbReference type="Gene3D" id="2.60.40.1080">
    <property type="match status" value="1"/>
</dbReference>
<evidence type="ECO:0000259" key="3">
    <source>
        <dbReference type="PROSITE" id="PS50093"/>
    </source>
</evidence>
<reference evidence="4 5" key="1">
    <citation type="journal article" date="2016" name="Nat. Commun.">
        <title>Thousands of microbial genomes shed light on interconnected biogeochemical processes in an aquifer system.</title>
        <authorList>
            <person name="Anantharaman K."/>
            <person name="Brown C.T."/>
            <person name="Hug L.A."/>
            <person name="Sharon I."/>
            <person name="Castelle C.J."/>
            <person name="Probst A.J."/>
            <person name="Thomas B.C."/>
            <person name="Singh A."/>
            <person name="Wilkins M.J."/>
            <person name="Karaoz U."/>
            <person name="Brodie E.L."/>
            <person name="Williams K.H."/>
            <person name="Hubbard S.S."/>
            <person name="Banfield J.F."/>
        </authorList>
    </citation>
    <scope>NUCLEOTIDE SEQUENCE [LARGE SCALE GENOMIC DNA]</scope>
</reference>
<dbReference type="PROSITE" id="PS50093">
    <property type="entry name" value="PKD"/>
    <property type="match status" value="1"/>
</dbReference>
<evidence type="ECO:0000256" key="1">
    <source>
        <dbReference type="SAM" id="MobiDB-lite"/>
    </source>
</evidence>
<dbReference type="InterPro" id="IPR008964">
    <property type="entry name" value="Invasin/intimin_cell_adhesion"/>
</dbReference>
<comment type="caution">
    <text evidence="4">The sequence shown here is derived from an EMBL/GenBank/DDBJ whole genome shotgun (WGS) entry which is preliminary data.</text>
</comment>
<accession>A0A1F8DYG7</accession>
<dbReference type="InterPro" id="IPR013783">
    <property type="entry name" value="Ig-like_fold"/>
</dbReference>
<keyword evidence="2" id="KW-0472">Membrane</keyword>
<dbReference type="EMBL" id="MGIS01000015">
    <property type="protein sequence ID" value="OGM93028.1"/>
    <property type="molecule type" value="Genomic_DNA"/>
</dbReference>
<keyword evidence="2" id="KW-0812">Transmembrane</keyword>
<dbReference type="AlphaFoldDB" id="A0A1F8DYG7"/>
<dbReference type="SUPFAM" id="SSF49373">
    <property type="entry name" value="Invasin/intimin cell-adhesion fragments"/>
    <property type="match status" value="1"/>
</dbReference>
<keyword evidence="2" id="KW-1133">Transmembrane helix</keyword>
<feature type="region of interest" description="Disordered" evidence="1">
    <location>
        <begin position="430"/>
        <end position="468"/>
    </location>
</feature>
<dbReference type="Proteomes" id="UP000177011">
    <property type="component" value="Unassembled WGS sequence"/>
</dbReference>
<dbReference type="Gene3D" id="2.60.40.10">
    <property type="entry name" value="Immunoglobulins"/>
    <property type="match status" value="1"/>
</dbReference>
<evidence type="ECO:0000256" key="2">
    <source>
        <dbReference type="SAM" id="Phobius"/>
    </source>
</evidence>
<dbReference type="Pfam" id="PF02368">
    <property type="entry name" value="Big_2"/>
    <property type="match status" value="1"/>
</dbReference>
<sequence length="991" mass="99813">MSGAFDGLKRGCLPKSSARAYLLAGIILAFGIIASGGVLAFSGFSVSEPIAGVESPKWTQESGAGITVPACGSSSNTFPTCSGGSPTVTISWAWTPHVSEPLACNLVNVGVYKSGVQVQGYGGRACNDSITWTGGESGTVYTYNVYFLEVDGNPAIETKSGTFTTPFCTPVSVSSCSASSATANIGENVTWTATPANGLAPTTPKQEWIGNTANGGWAAPPGGDTAILARRFQATENYNLKVVSLDIAKESTVTGTLWVTIESDAGGVPSGSVLPNGTSPTITETQVSTYTSYGWTAFYLNNVQLVAGTDYWIVLRGSLSGPGNKIIAMDTTAADPNPGSLSLIHSWGAPAWTNTGASYGYRIYAPTYTYSWSGDAPLGGQTVNPVTVQYPTDGSKSGSVTVSDGVSNASALCGTVTVNPVVPPTCFVDPSSVSTRQNTTATGSGGSGSYTWSGGENPATGSGPTFTTNYTTEGSKTITITGGGSNTCPVTVYQPTLVIDPPSVSVQVSNTAPLAALYDADGPGGPSGNTAVTSSATWSSDSPGIATVNASGVVTGVSSGSTIIRAAYTDSFGNALTATADVTVSTLPNLVANAISLSGTLIAGNPLTFTNTVTNSGGSIAGASTGRYCLDVSEASCLSSATGQLSTPAIGSLNPSQTSGTFTQTWTATAGSHTMVFCADVSNVVSESDESAGSNCESNGFIIGAQTLSVGLTASPNSQPAPLNTNLTATVSGSALGTINYTFWWNCTNTSSDVSYVGQSSVCGDPTNSAIGAKFNGEAATSKSVGHTYLQNATAKVIVERGSAPAAQDQEAIVVSLVAACSVAPSSAPVGNPVTWNASATGGDGSYVYSWSGSDGLSCSGQPSPFCYAVTKVYLSIGSKNGTVTVTSASQSDTKLCGTVNITPGTSISATPPSILPGGFADLSWDSTGFDNSDCTIDQGIGAVTADGTRPVSPVMSTLYTITCNDGVNSDSASAAVNVAGTPTIREIPPN</sequence>
<feature type="region of interest" description="Disordered" evidence="1">
    <location>
        <begin position="519"/>
        <end position="539"/>
    </location>
</feature>
<dbReference type="Pfam" id="PF07705">
    <property type="entry name" value="CARDB"/>
    <property type="match status" value="1"/>
</dbReference>
<name>A0A1F8DYG7_9BACT</name>
<feature type="compositionally biased region" description="Polar residues" evidence="1">
    <location>
        <begin position="528"/>
        <end position="539"/>
    </location>
</feature>
<protein>
    <recommendedName>
        <fullName evidence="3">PKD domain-containing protein</fullName>
    </recommendedName>
</protein>
<proteinExistence type="predicted"/>
<feature type="compositionally biased region" description="Polar residues" evidence="1">
    <location>
        <begin position="459"/>
        <end position="468"/>
    </location>
</feature>
<organism evidence="4 5">
    <name type="scientific">Candidatus Wolfebacteria bacterium RIFCSPLOWO2_01_FULL_47_17b</name>
    <dbReference type="NCBI Taxonomy" id="1802558"/>
    <lineage>
        <taxon>Bacteria</taxon>
        <taxon>Candidatus Wolfeibacteriota</taxon>
    </lineage>
</organism>
<dbReference type="InterPro" id="IPR011635">
    <property type="entry name" value="CARDB"/>
</dbReference>
<feature type="domain" description="PKD" evidence="3">
    <location>
        <begin position="420"/>
        <end position="481"/>
    </location>
</feature>
<evidence type="ECO:0000313" key="4">
    <source>
        <dbReference type="EMBL" id="OGM93028.1"/>
    </source>
</evidence>
<dbReference type="InterPro" id="IPR003343">
    <property type="entry name" value="Big_2"/>
</dbReference>
<evidence type="ECO:0000313" key="5">
    <source>
        <dbReference type="Proteomes" id="UP000177011"/>
    </source>
</evidence>